<evidence type="ECO:0000313" key="2">
    <source>
        <dbReference type="Proteomes" id="UP000588604"/>
    </source>
</evidence>
<protein>
    <submittedName>
        <fullName evidence="1">Putative glycosyltransferase involved in capsule biosynthesis</fullName>
    </submittedName>
</protein>
<dbReference type="SUPFAM" id="SSF53448">
    <property type="entry name" value="Nucleotide-diphospho-sugar transferases"/>
    <property type="match status" value="1"/>
</dbReference>
<name>A0A841N4G4_9BACT</name>
<comment type="caution">
    <text evidence="1">The sequence shown here is derived from an EMBL/GenBank/DDBJ whole genome shotgun (WGS) entry which is preliminary data.</text>
</comment>
<dbReference type="GO" id="GO:0016740">
    <property type="term" value="F:transferase activity"/>
    <property type="evidence" value="ECO:0007669"/>
    <property type="project" value="UniProtKB-KW"/>
</dbReference>
<keyword evidence="2" id="KW-1185">Reference proteome</keyword>
<dbReference type="Proteomes" id="UP000588604">
    <property type="component" value="Unassembled WGS sequence"/>
</dbReference>
<organism evidence="1 2">
    <name type="scientific">Algoriphagus iocasae</name>
    <dbReference type="NCBI Taxonomy" id="1836499"/>
    <lineage>
        <taxon>Bacteria</taxon>
        <taxon>Pseudomonadati</taxon>
        <taxon>Bacteroidota</taxon>
        <taxon>Cytophagia</taxon>
        <taxon>Cytophagales</taxon>
        <taxon>Cyclobacteriaceae</taxon>
        <taxon>Algoriphagus</taxon>
    </lineage>
</organism>
<dbReference type="EMBL" id="JACIJO010000007">
    <property type="protein sequence ID" value="MBB6329021.1"/>
    <property type="molecule type" value="Genomic_DNA"/>
</dbReference>
<proteinExistence type="predicted"/>
<reference evidence="1 2" key="1">
    <citation type="submission" date="2020-08" db="EMBL/GenBank/DDBJ databases">
        <title>Genomic Encyclopedia of Type Strains, Phase IV (KMG-IV): sequencing the most valuable type-strain genomes for metagenomic binning, comparative biology and taxonomic classification.</title>
        <authorList>
            <person name="Goeker M."/>
        </authorList>
    </citation>
    <scope>NUCLEOTIDE SEQUENCE [LARGE SCALE GENOMIC DNA]</scope>
    <source>
        <strain evidence="1 2">DSM 102044</strain>
    </source>
</reference>
<gene>
    <name evidence="1" type="ORF">FHS59_004685</name>
</gene>
<dbReference type="AlphaFoldDB" id="A0A841N4G4"/>
<accession>A0A841N4G4</accession>
<dbReference type="InterPro" id="IPR029044">
    <property type="entry name" value="Nucleotide-diphossugar_trans"/>
</dbReference>
<keyword evidence="1" id="KW-0808">Transferase</keyword>
<evidence type="ECO:0000313" key="1">
    <source>
        <dbReference type="EMBL" id="MBB6329021.1"/>
    </source>
</evidence>
<sequence>MKKVDLNDVCIIIPVTLDSISRLENLVCIVNFISDNFEVEIQLLETAPYPNYIIQKLLQGKINYHFFPSSDVIFHRTKFINNLVSKTNKNIVGVWDSDVLCHPNQIVESINLLKEDKVDYVYPYSDRFLDTSKIIRELYFEKLDLNILLMLQGKMKEIYAPKPVGGAFFINKQKYISAGLENEEFYGWGVEDGERATRFSILGLKRGRVVGPLFHLTHDRGINSQFHSIQQDVSKRNILFSIGTMSEMELKNFINK</sequence>
<dbReference type="Gene3D" id="3.90.550.10">
    <property type="entry name" value="Spore Coat Polysaccharide Biosynthesis Protein SpsA, Chain A"/>
    <property type="match status" value="1"/>
</dbReference>
<dbReference type="RefSeq" id="WP_184498706.1">
    <property type="nucleotide sequence ID" value="NZ_JACIJO010000007.1"/>
</dbReference>